<protein>
    <submittedName>
        <fullName evidence="3">Methyl-accepting chemotaxis protein</fullName>
    </submittedName>
</protein>
<evidence type="ECO:0000313" key="4">
    <source>
        <dbReference type="Proteomes" id="UP000253772"/>
    </source>
</evidence>
<accession>A0A2L0X191</accession>
<dbReference type="InterPro" id="IPR004089">
    <property type="entry name" value="MCPsignal_dom"/>
</dbReference>
<evidence type="ECO:0000256" key="2">
    <source>
        <dbReference type="ARBA" id="ARBA00029447"/>
    </source>
</evidence>
<dbReference type="SMART" id="SM00283">
    <property type="entry name" value="MA"/>
    <property type="match status" value="1"/>
</dbReference>
<sequence>MLQAIKLGLPGLGGKSLWQGLARLPLVMRLSAAFVLIYAFGAAVGLTGIINLVHLKQDTDTLYQRDMRGAISAERAQAALATLGRAQLSLTLATSTAERDTAASEIAQALRRLDQAVDGVRSAAPQQADALQKERATAGELMNNFVALIGKQPLDALQFDSSVSVDGHFVGEQLQKLAGLIEQTRSTLDQQAADTVAGVAAAQVTAQTVMAVLLVASFLAAAALAWIAARSLTRELGGEPRDAAAVANRIANGDLTARIAVGAHDQGSLLYFLAGMRDQLAGVLARIQQCAHEISSASDGIANGNRELAARTGTQASALAEAAGNVARLTELVQQAHAQARQSSDMASRAREATTTGMASVRDMSGAMANVHAQSRNISEIVTVIEGIAFQTNILALNAAVEAARAGAAGRGFAVVAQEVRALAQRSATAAREIGGIVGDAAKEIARGADLSTRVVGAMEGIDVAVNHSHTLAEELRLLADEQASGIGHVADALTRLEQTSAQNGTLVEAVSGQAAQLDQQAAALEADVARFRF</sequence>
<dbReference type="PANTHER" id="PTHR43531:SF14">
    <property type="entry name" value="METHYL-ACCEPTING CHEMOTAXIS PROTEIN I-RELATED"/>
    <property type="match status" value="1"/>
</dbReference>
<dbReference type="InterPro" id="IPR024478">
    <property type="entry name" value="HlyB_4HB_MCP"/>
</dbReference>
<evidence type="ECO:0000313" key="3">
    <source>
        <dbReference type="EMBL" id="QBP12656.1"/>
    </source>
</evidence>
<dbReference type="Proteomes" id="UP000253772">
    <property type="component" value="Chromosome c2"/>
</dbReference>
<dbReference type="PROSITE" id="PS50111">
    <property type="entry name" value="CHEMOTAXIS_TRANSDUC_2"/>
    <property type="match status" value="1"/>
</dbReference>
<keyword evidence="1" id="KW-0488">Methylation</keyword>
<dbReference type="InterPro" id="IPR051310">
    <property type="entry name" value="MCP_chemotaxis"/>
</dbReference>
<dbReference type="GO" id="GO:0005886">
    <property type="term" value="C:plasma membrane"/>
    <property type="evidence" value="ECO:0007669"/>
    <property type="project" value="TreeGrafter"/>
</dbReference>
<dbReference type="OrthoDB" id="8957422at2"/>
<comment type="similarity">
    <text evidence="2">Belongs to the methyl-accepting chemotaxis (MCP) protein family.</text>
</comment>
<dbReference type="PANTHER" id="PTHR43531">
    <property type="entry name" value="PROTEIN ICFG"/>
    <property type="match status" value="1"/>
</dbReference>
<organism evidence="3 4">
    <name type="scientific">Cupriavidus metallidurans</name>
    <dbReference type="NCBI Taxonomy" id="119219"/>
    <lineage>
        <taxon>Bacteria</taxon>
        <taxon>Pseudomonadati</taxon>
        <taxon>Pseudomonadota</taxon>
        <taxon>Betaproteobacteria</taxon>
        <taxon>Burkholderiales</taxon>
        <taxon>Burkholderiaceae</taxon>
        <taxon>Cupriavidus</taxon>
    </lineage>
</organism>
<dbReference type="GO" id="GO:0006935">
    <property type="term" value="P:chemotaxis"/>
    <property type="evidence" value="ECO:0007669"/>
    <property type="project" value="TreeGrafter"/>
</dbReference>
<dbReference type="Pfam" id="PF12729">
    <property type="entry name" value="4HB_MCP_1"/>
    <property type="match status" value="1"/>
</dbReference>
<reference evidence="3 4" key="1">
    <citation type="submission" date="2019-03" db="EMBL/GenBank/DDBJ databases">
        <title>Comparative insights into the high quality Complete genome sequence of highly metal resistant Cupriavidus metallidurans strain BS1 isolated from a gold-copper mine.</title>
        <authorList>
            <person name="Mazhar H.S."/>
            <person name="Rensing C."/>
        </authorList>
    </citation>
    <scope>NUCLEOTIDE SEQUENCE [LARGE SCALE GENOMIC DNA]</scope>
    <source>
        <strain evidence="3 4">BS1</strain>
    </source>
</reference>
<gene>
    <name evidence="3" type="ORF">DDF84_023510</name>
</gene>
<dbReference type="SUPFAM" id="SSF58104">
    <property type="entry name" value="Methyl-accepting chemotaxis protein (MCP) signaling domain"/>
    <property type="match status" value="1"/>
</dbReference>
<dbReference type="AlphaFoldDB" id="A0A2L0X191"/>
<dbReference type="GO" id="GO:0004888">
    <property type="term" value="F:transmembrane signaling receptor activity"/>
    <property type="evidence" value="ECO:0007669"/>
    <property type="project" value="TreeGrafter"/>
</dbReference>
<dbReference type="RefSeq" id="WP_017513425.1">
    <property type="nucleotide sequence ID" value="NZ_CP026544.1"/>
</dbReference>
<dbReference type="Pfam" id="PF00015">
    <property type="entry name" value="MCPsignal"/>
    <property type="match status" value="1"/>
</dbReference>
<dbReference type="Gene3D" id="1.10.287.950">
    <property type="entry name" value="Methyl-accepting chemotaxis protein"/>
    <property type="match status" value="1"/>
</dbReference>
<dbReference type="GO" id="GO:0007165">
    <property type="term" value="P:signal transduction"/>
    <property type="evidence" value="ECO:0007669"/>
    <property type="project" value="InterPro"/>
</dbReference>
<evidence type="ECO:0000256" key="1">
    <source>
        <dbReference type="ARBA" id="ARBA00022481"/>
    </source>
</evidence>
<name>A0A2L0X191_9BURK</name>
<proteinExistence type="inferred from homology"/>
<dbReference type="EMBL" id="CP037901">
    <property type="protein sequence ID" value="QBP12656.1"/>
    <property type="molecule type" value="Genomic_DNA"/>
</dbReference>